<gene>
    <name evidence="3" type="ORF">DPX39_040014300</name>
</gene>
<keyword evidence="1" id="KW-0812">Transmembrane</keyword>
<dbReference type="PANTHER" id="PTHR13627">
    <property type="entry name" value="FUKUTIN RELATED PROTEIN"/>
    <property type="match status" value="1"/>
</dbReference>
<dbReference type="PANTHER" id="PTHR13627:SF31">
    <property type="entry name" value="RIBITOL 5-PHOSPHATE TRANSFERASE FKRP"/>
    <property type="match status" value="1"/>
</dbReference>
<accession>A0A3L6L9L7</accession>
<dbReference type="Proteomes" id="UP000266743">
    <property type="component" value="Chromosome 4"/>
</dbReference>
<sequence length="203" mass="22896">MVDVHRKEGGGIGVSWVRAIVFVLLVYVISVTVDFCYNVYYDREAAFQNVLNCSLQVFRSNSVDCWLQNGTLLGSARLGRLLLWDADLDIGFVQANHTEKLQLLMNELDSKCFGVRSDRRRGVRNPLLVFRKCTERICAEFHETSISNGIVTTGDGASPQRELFPLRTCTIGDVVAQCPYNSSYYLREAYGSGWLTASLLEFF</sequence>
<feature type="domain" description="LicD/FKTN/FKRP nucleotidyltransferase" evidence="2">
    <location>
        <begin position="59"/>
        <end position="107"/>
    </location>
</feature>
<evidence type="ECO:0000259" key="2">
    <source>
        <dbReference type="Pfam" id="PF04991"/>
    </source>
</evidence>
<proteinExistence type="predicted"/>
<dbReference type="Pfam" id="PF04991">
    <property type="entry name" value="LicD"/>
    <property type="match status" value="1"/>
</dbReference>
<protein>
    <submittedName>
        <fullName evidence="3">LicD family</fullName>
    </submittedName>
</protein>
<dbReference type="InterPro" id="IPR052613">
    <property type="entry name" value="LicD_transferase"/>
</dbReference>
<keyword evidence="1" id="KW-1133">Transmembrane helix</keyword>
<evidence type="ECO:0000313" key="3">
    <source>
        <dbReference type="EMBL" id="RHW72766.1"/>
    </source>
</evidence>
<comment type="caution">
    <text evidence="3">The sequence shown here is derived from an EMBL/GenBank/DDBJ whole genome shotgun (WGS) entry which is preliminary data.</text>
</comment>
<feature type="transmembrane region" description="Helical" evidence="1">
    <location>
        <begin position="20"/>
        <end position="40"/>
    </location>
</feature>
<dbReference type="InterPro" id="IPR007074">
    <property type="entry name" value="LicD/FKTN/FKRP_NTP_transf"/>
</dbReference>
<evidence type="ECO:0000256" key="1">
    <source>
        <dbReference type="SAM" id="Phobius"/>
    </source>
</evidence>
<dbReference type="AlphaFoldDB" id="A0A3L6L9L7"/>
<dbReference type="EMBL" id="QSBY01000004">
    <property type="protein sequence ID" value="RHW72766.1"/>
    <property type="molecule type" value="Genomic_DNA"/>
</dbReference>
<organism evidence="3 4">
    <name type="scientific">Trypanosoma brucei equiperdum</name>
    <dbReference type="NCBI Taxonomy" id="630700"/>
    <lineage>
        <taxon>Eukaryota</taxon>
        <taxon>Discoba</taxon>
        <taxon>Euglenozoa</taxon>
        <taxon>Kinetoplastea</taxon>
        <taxon>Metakinetoplastina</taxon>
        <taxon>Trypanosomatida</taxon>
        <taxon>Trypanosomatidae</taxon>
        <taxon>Trypanosoma</taxon>
    </lineage>
</organism>
<name>A0A3L6L9L7_9TRYP</name>
<keyword evidence="1" id="KW-0472">Membrane</keyword>
<reference evidence="3 4" key="1">
    <citation type="submission" date="2018-09" db="EMBL/GenBank/DDBJ databases">
        <title>whole genome sequence of T. equiperdum IVM-t1 strain.</title>
        <authorList>
            <person name="Suganuma K."/>
        </authorList>
    </citation>
    <scope>NUCLEOTIDE SEQUENCE [LARGE SCALE GENOMIC DNA]</scope>
    <source>
        <strain evidence="3 4">IVM-t1</strain>
    </source>
</reference>
<dbReference type="GO" id="GO:0009100">
    <property type="term" value="P:glycoprotein metabolic process"/>
    <property type="evidence" value="ECO:0007669"/>
    <property type="project" value="UniProtKB-ARBA"/>
</dbReference>
<evidence type="ECO:0000313" key="4">
    <source>
        <dbReference type="Proteomes" id="UP000266743"/>
    </source>
</evidence>